<protein>
    <submittedName>
        <fullName evidence="4">Transporter substrate-binding domain-containing protein</fullName>
    </submittedName>
</protein>
<evidence type="ECO:0000313" key="4">
    <source>
        <dbReference type="EMBL" id="MBB1488189.1"/>
    </source>
</evidence>
<proteinExistence type="inferred from homology"/>
<feature type="domain" description="Solute-binding protein family 3/N-terminal" evidence="3">
    <location>
        <begin position="16"/>
        <end position="242"/>
    </location>
</feature>
<keyword evidence="5" id="KW-1185">Reference proteome</keyword>
<dbReference type="InterPro" id="IPR001638">
    <property type="entry name" value="Solute-binding_3/MltF_N"/>
</dbReference>
<name>A0A839IUN7_9GAMM</name>
<comment type="caution">
    <text evidence="4">The sequence shown here is derived from an EMBL/GenBank/DDBJ whole genome shotgun (WGS) entry which is preliminary data.</text>
</comment>
<sequence length="246" mass="28018">MLLALLWLETARAGQSLKACGHPFYPPVSWHHNNQLTGLAPAVTRQLFAELGYQVQLSADSNWKRCLLEVQQGKADIVVAAYRIRSREAYLSFSQQPIVADKVTLFVNRQQPIEYRSPEDLKGKTVGLLLGDSFGEQFDRFVEQHGLIEYVSRGHQNFAKLALGRIDYMPLGQLSGELQSLRLGFHDDVMALNTEITTEHYYLALGHHSGLQGYLPYLNQRLKQMHEDGTIQRLIQKYSFQYLNAP</sequence>
<dbReference type="Gene3D" id="3.40.190.10">
    <property type="entry name" value="Periplasmic binding protein-like II"/>
    <property type="match status" value="2"/>
</dbReference>
<evidence type="ECO:0000256" key="2">
    <source>
        <dbReference type="ARBA" id="ARBA00022729"/>
    </source>
</evidence>
<comment type="similarity">
    <text evidence="1">Belongs to the bacterial solute-binding protein 3 family.</text>
</comment>
<dbReference type="EMBL" id="JACJFM010000024">
    <property type="protein sequence ID" value="MBB1488189.1"/>
    <property type="molecule type" value="Genomic_DNA"/>
</dbReference>
<accession>A0A839IUN7</accession>
<dbReference type="SMART" id="SM00062">
    <property type="entry name" value="PBPb"/>
    <property type="match status" value="1"/>
</dbReference>
<evidence type="ECO:0000259" key="3">
    <source>
        <dbReference type="SMART" id="SM00062"/>
    </source>
</evidence>
<dbReference type="PANTHER" id="PTHR35936:SF6">
    <property type="entry name" value="AMINO ACID ABC TRANSPORTER SUBSTRATE-BINDING PAAT FAMILY PROTEIN"/>
    <property type="match status" value="1"/>
</dbReference>
<evidence type="ECO:0000256" key="1">
    <source>
        <dbReference type="ARBA" id="ARBA00010333"/>
    </source>
</evidence>
<organism evidence="4 5">
    <name type="scientific">Oceanospirillum sediminis</name>
    <dbReference type="NCBI Taxonomy" id="2760088"/>
    <lineage>
        <taxon>Bacteria</taxon>
        <taxon>Pseudomonadati</taxon>
        <taxon>Pseudomonadota</taxon>
        <taxon>Gammaproteobacteria</taxon>
        <taxon>Oceanospirillales</taxon>
        <taxon>Oceanospirillaceae</taxon>
        <taxon>Oceanospirillum</taxon>
    </lineage>
</organism>
<dbReference type="Proteomes" id="UP000565262">
    <property type="component" value="Unassembled WGS sequence"/>
</dbReference>
<dbReference type="SUPFAM" id="SSF53850">
    <property type="entry name" value="Periplasmic binding protein-like II"/>
    <property type="match status" value="1"/>
</dbReference>
<dbReference type="PANTHER" id="PTHR35936">
    <property type="entry name" value="MEMBRANE-BOUND LYTIC MUREIN TRANSGLYCOSYLASE F"/>
    <property type="match status" value="1"/>
</dbReference>
<dbReference type="AlphaFoldDB" id="A0A839IUN7"/>
<dbReference type="Pfam" id="PF00497">
    <property type="entry name" value="SBP_bac_3"/>
    <property type="match status" value="1"/>
</dbReference>
<reference evidence="4 5" key="1">
    <citation type="submission" date="2020-08" db="EMBL/GenBank/DDBJ databases">
        <title>Oceanospirillum sp. nov. isolated from marine sediment.</title>
        <authorList>
            <person name="Ji X."/>
        </authorList>
    </citation>
    <scope>NUCLEOTIDE SEQUENCE [LARGE SCALE GENOMIC DNA]</scope>
    <source>
        <strain evidence="4 5">D5</strain>
    </source>
</reference>
<gene>
    <name evidence="4" type="ORF">H4O21_16425</name>
</gene>
<keyword evidence="2" id="KW-0732">Signal</keyword>
<evidence type="ECO:0000313" key="5">
    <source>
        <dbReference type="Proteomes" id="UP000565262"/>
    </source>
</evidence>